<dbReference type="InterPro" id="IPR036047">
    <property type="entry name" value="F-box-like_dom_sf"/>
</dbReference>
<sequence length="193" mass="21609">MAQLASFTPTRLSPPFPLAPLSFSTVYPSYTTTSSFPLFALPPDIWPLVMRYLSTTDLRSLARVDRDCRKLAGLVLWRDLKADFGRGSYGVLGSLVKDEGRERARCVRLVHVGPPSEPPYAIRERAGLINTDTQPKAKPQNPKKYLDRLLHTIEHCLPHLNEAFEGVERRFWGGFLAGCVERGREGGDKGEGR</sequence>
<evidence type="ECO:0000313" key="3">
    <source>
        <dbReference type="Proteomes" id="UP001148786"/>
    </source>
</evidence>
<evidence type="ECO:0000313" key="2">
    <source>
        <dbReference type="EMBL" id="KAJ3479726.1"/>
    </source>
</evidence>
<dbReference type="PROSITE" id="PS50181">
    <property type="entry name" value="FBOX"/>
    <property type="match status" value="1"/>
</dbReference>
<accession>A0A9W8JUN5</accession>
<dbReference type="Proteomes" id="UP001148786">
    <property type="component" value="Unassembled WGS sequence"/>
</dbReference>
<keyword evidence="3" id="KW-1185">Reference proteome</keyword>
<feature type="domain" description="F-box" evidence="1">
    <location>
        <begin position="35"/>
        <end position="80"/>
    </location>
</feature>
<comment type="caution">
    <text evidence="2">The sequence shown here is derived from an EMBL/GenBank/DDBJ whole genome shotgun (WGS) entry which is preliminary data.</text>
</comment>
<name>A0A9W8JUN5_9AGAR</name>
<dbReference type="AlphaFoldDB" id="A0A9W8JUN5"/>
<gene>
    <name evidence="2" type="ORF">NLJ89_g12316</name>
</gene>
<dbReference type="CDD" id="cd09917">
    <property type="entry name" value="F-box_SF"/>
    <property type="match status" value="1"/>
</dbReference>
<protein>
    <recommendedName>
        <fullName evidence="1">F-box domain-containing protein</fullName>
    </recommendedName>
</protein>
<dbReference type="InterPro" id="IPR001810">
    <property type="entry name" value="F-box_dom"/>
</dbReference>
<reference evidence="2" key="1">
    <citation type="submission" date="2022-07" db="EMBL/GenBank/DDBJ databases">
        <title>Genome Sequence of Agrocybe chaxingu.</title>
        <authorList>
            <person name="Buettner E."/>
        </authorList>
    </citation>
    <scope>NUCLEOTIDE SEQUENCE</scope>
    <source>
        <strain evidence="2">MP-N11</strain>
    </source>
</reference>
<evidence type="ECO:0000259" key="1">
    <source>
        <dbReference type="PROSITE" id="PS50181"/>
    </source>
</evidence>
<organism evidence="2 3">
    <name type="scientific">Agrocybe chaxingu</name>
    <dbReference type="NCBI Taxonomy" id="84603"/>
    <lineage>
        <taxon>Eukaryota</taxon>
        <taxon>Fungi</taxon>
        <taxon>Dikarya</taxon>
        <taxon>Basidiomycota</taxon>
        <taxon>Agaricomycotina</taxon>
        <taxon>Agaricomycetes</taxon>
        <taxon>Agaricomycetidae</taxon>
        <taxon>Agaricales</taxon>
        <taxon>Agaricineae</taxon>
        <taxon>Strophariaceae</taxon>
        <taxon>Agrocybe</taxon>
    </lineage>
</organism>
<dbReference type="SUPFAM" id="SSF81383">
    <property type="entry name" value="F-box domain"/>
    <property type="match status" value="1"/>
</dbReference>
<proteinExistence type="predicted"/>
<dbReference type="EMBL" id="JANKHO010003970">
    <property type="protein sequence ID" value="KAJ3479726.1"/>
    <property type="molecule type" value="Genomic_DNA"/>
</dbReference>